<feature type="compositionally biased region" description="Basic and acidic residues" evidence="1">
    <location>
        <begin position="86"/>
        <end position="96"/>
    </location>
</feature>
<dbReference type="InterPro" id="IPR000048">
    <property type="entry name" value="IQ_motif_EF-hand-BS"/>
</dbReference>
<dbReference type="PANTHER" id="PTHR33504:SF2">
    <property type="entry name" value="PROTEIN MFI"/>
    <property type="match status" value="1"/>
</dbReference>
<dbReference type="Gene3D" id="1.20.5.190">
    <property type="match status" value="1"/>
</dbReference>
<dbReference type="AlphaFoldDB" id="A0A6P4Y4P9"/>
<dbReference type="OrthoDB" id="10253073at2759"/>
<feature type="region of interest" description="Disordered" evidence="1">
    <location>
        <begin position="82"/>
        <end position="108"/>
    </location>
</feature>
<dbReference type="Pfam" id="PF00612">
    <property type="entry name" value="IQ"/>
    <property type="match status" value="2"/>
</dbReference>
<dbReference type="PANTHER" id="PTHR33504">
    <property type="entry name" value="NADH DEHYDROGENASE (UBIQUINONE) 1 BETA SUBCOMPLEX, 4"/>
    <property type="match status" value="1"/>
</dbReference>
<dbReference type="SMART" id="SM00015">
    <property type="entry name" value="IQ"/>
    <property type="match status" value="2"/>
</dbReference>
<dbReference type="CDD" id="cd23767">
    <property type="entry name" value="IQCD"/>
    <property type="match status" value="1"/>
</dbReference>
<dbReference type="PROSITE" id="PS50096">
    <property type="entry name" value="IQ"/>
    <property type="match status" value="2"/>
</dbReference>
<dbReference type="CDD" id="cd21090">
    <property type="entry name" value="C11orf65"/>
    <property type="match status" value="1"/>
</dbReference>
<dbReference type="KEGG" id="bbel:109464739"/>
<dbReference type="Proteomes" id="UP000515135">
    <property type="component" value="Unplaced"/>
</dbReference>
<proteinExistence type="predicted"/>
<evidence type="ECO:0000256" key="1">
    <source>
        <dbReference type="SAM" id="MobiDB-lite"/>
    </source>
</evidence>
<dbReference type="RefSeq" id="XP_019617374.1">
    <property type="nucleotide sequence ID" value="XM_019761815.1"/>
</dbReference>
<organism evidence="2 3">
    <name type="scientific">Branchiostoma belcheri</name>
    <name type="common">Amphioxus</name>
    <dbReference type="NCBI Taxonomy" id="7741"/>
    <lineage>
        <taxon>Eukaryota</taxon>
        <taxon>Metazoa</taxon>
        <taxon>Chordata</taxon>
        <taxon>Cephalochordata</taxon>
        <taxon>Leptocardii</taxon>
        <taxon>Amphioxiformes</taxon>
        <taxon>Branchiostomatidae</taxon>
        <taxon>Branchiostoma</taxon>
    </lineage>
</organism>
<evidence type="ECO:0000313" key="2">
    <source>
        <dbReference type="Proteomes" id="UP000515135"/>
    </source>
</evidence>
<dbReference type="GeneID" id="109464739"/>
<protein>
    <submittedName>
        <fullName evidence="3">Uncharacterized protein C11orf65-like</fullName>
    </submittedName>
</protein>
<sequence>MLSSKEAQKIVDQVDLPDDPQGQISRLPKSERQALIRLKVVSDDALVAAAVEIQRVWRGHFVRCKYFAITHPDESRKCEYQGSRFQHSEQGLRDVRTPPQPDVPKRDKSLQRMKLETAYKNYVEEMVRQGRNLDRAEIFSFNDFCASEIQKAWRRSNKGRVISKPLSAMSSGMSFLKDEGKTEPISERKAAMKIQRAWRRHIDVQVYRYYRDLINFKGKGDPSMMLRCINPNEAKLLDSAMGAHVKFRLAGDRFPPNIYYKIFTHRTIIDLCANSPKDYTKAAILRVEAKQRHNRTVHKPLVDDKTGWYERIENNGWRLVSDRLLQNAQQDIITWESSRKKVEFHHNKLRRKQDVEKKRKKKKVEWMMKMYKEGMLRSKSTDSHTSTLIQDAANGIVRVAQEKGPDSIQDWEVDELLDWTNGLNFDEYMDTWKEIGTSAASERQINIISADPAAFALSSVAHLIDTPKGSRVSGAQSKHQSPHPGGMDSHPPSRPTPGTPEPEAY</sequence>
<gene>
    <name evidence="3" type="primary">LOC109464739</name>
</gene>
<reference evidence="3" key="1">
    <citation type="submission" date="2025-08" db="UniProtKB">
        <authorList>
            <consortium name="RefSeq"/>
        </authorList>
    </citation>
    <scope>IDENTIFICATION</scope>
    <source>
        <tissue evidence="3">Gonad</tissue>
    </source>
</reference>
<feature type="region of interest" description="Disordered" evidence="1">
    <location>
        <begin position="1"/>
        <end position="24"/>
    </location>
</feature>
<feature type="region of interest" description="Disordered" evidence="1">
    <location>
        <begin position="467"/>
        <end position="505"/>
    </location>
</feature>
<evidence type="ECO:0000313" key="3">
    <source>
        <dbReference type="RefSeq" id="XP_019617374.1"/>
    </source>
</evidence>
<name>A0A6P4Y4P9_BRABE</name>
<keyword evidence="2" id="KW-1185">Reference proteome</keyword>
<accession>A0A6P4Y4P9</accession>
<feature type="compositionally biased region" description="Pro residues" evidence="1">
    <location>
        <begin position="492"/>
        <end position="505"/>
    </location>
</feature>